<dbReference type="PANTHER" id="PTHR33781">
    <property type="entry name" value="PROTEIN PHYTOCHROME KINASE SUBSTRATE 1-RELATED"/>
    <property type="match status" value="1"/>
</dbReference>
<dbReference type="GO" id="GO:0009638">
    <property type="term" value="P:phototropism"/>
    <property type="evidence" value="ECO:0007669"/>
    <property type="project" value="InterPro"/>
</dbReference>
<dbReference type="PANTHER" id="PTHR33781:SF4">
    <property type="entry name" value="PROTEIN PHYTOCHROME KINASE SUBSTRATE 1"/>
    <property type="match status" value="1"/>
</dbReference>
<name>A0AAN7KX50_9MYRT</name>
<comment type="caution">
    <text evidence="1">The sequence shown here is derived from an EMBL/GenBank/DDBJ whole genome shotgun (WGS) entry which is preliminary data.</text>
</comment>
<sequence>MANLIQSTNSHPSHPDSLNSAKFCDYHARNLSFSSYLNPREEGFIHKLVLPGKRSLSFNAEPEVDRPYYLECKVQDSEIEVFDAEKYFNGEIDCEDKKDERESELESNTTIKLVRPRVNKMGTPSVGSELSSSMNSQSALLRNIVGNLSQKRIRKVYGGRSLLALMSCSMCSCSGKGSVDVIDDGNTTTTKFSSSVNAESSADCVSSIHNISLTSDRMVTEEIQTHMSRTRAGDFVQMTCSELSSLKLDREEERRKSLEVFGSPLFGKEVNSKLTFNSERRQTMLDTSTKEDTSEVLNETGSDASSDLFEIESLTGKVSSYLTRQTSDATSGCLTPSRGRYAQSEASIDWSVVTTSAAEFSALPDYEEVTSGKLTAAKCSGQAKNGSREAPERRLRAGILLGCSSQKAVQVAGGAHKVTYGSSDRRSDLPSNHVVRFQADAKYGKISPHQQMKKNSLGMP</sequence>
<gene>
    <name evidence="1" type="ORF">SAY87_028893</name>
</gene>
<proteinExistence type="predicted"/>
<protein>
    <recommendedName>
        <fullName evidence="3">Protein PHYTOCHROME KINASE SUBSTRATE 1-like</fullName>
    </recommendedName>
</protein>
<dbReference type="Proteomes" id="UP001345219">
    <property type="component" value="Chromosome 22"/>
</dbReference>
<dbReference type="InterPro" id="IPR039615">
    <property type="entry name" value="PKS"/>
</dbReference>
<evidence type="ECO:0000313" key="1">
    <source>
        <dbReference type="EMBL" id="KAK4773874.1"/>
    </source>
</evidence>
<reference evidence="1 2" key="1">
    <citation type="journal article" date="2023" name="Hortic Res">
        <title>Pangenome of water caltrop reveals structural variations and asymmetric subgenome divergence after allopolyploidization.</title>
        <authorList>
            <person name="Zhang X."/>
            <person name="Chen Y."/>
            <person name="Wang L."/>
            <person name="Yuan Y."/>
            <person name="Fang M."/>
            <person name="Shi L."/>
            <person name="Lu R."/>
            <person name="Comes H.P."/>
            <person name="Ma Y."/>
            <person name="Chen Y."/>
            <person name="Huang G."/>
            <person name="Zhou Y."/>
            <person name="Zheng Z."/>
            <person name="Qiu Y."/>
        </authorList>
    </citation>
    <scope>NUCLEOTIDE SEQUENCE [LARGE SCALE GENOMIC DNA]</scope>
    <source>
        <tissue evidence="1">Roots</tissue>
    </source>
</reference>
<accession>A0AAN7KX50</accession>
<evidence type="ECO:0000313" key="2">
    <source>
        <dbReference type="Proteomes" id="UP001345219"/>
    </source>
</evidence>
<evidence type="ECO:0008006" key="3">
    <source>
        <dbReference type="Google" id="ProtNLM"/>
    </source>
</evidence>
<dbReference type="EMBL" id="JAXIOK010000004">
    <property type="protein sequence ID" value="KAK4773874.1"/>
    <property type="molecule type" value="Genomic_DNA"/>
</dbReference>
<keyword evidence="2" id="KW-1185">Reference proteome</keyword>
<organism evidence="1 2">
    <name type="scientific">Trapa incisa</name>
    <dbReference type="NCBI Taxonomy" id="236973"/>
    <lineage>
        <taxon>Eukaryota</taxon>
        <taxon>Viridiplantae</taxon>
        <taxon>Streptophyta</taxon>
        <taxon>Embryophyta</taxon>
        <taxon>Tracheophyta</taxon>
        <taxon>Spermatophyta</taxon>
        <taxon>Magnoliopsida</taxon>
        <taxon>eudicotyledons</taxon>
        <taxon>Gunneridae</taxon>
        <taxon>Pentapetalae</taxon>
        <taxon>rosids</taxon>
        <taxon>malvids</taxon>
        <taxon>Myrtales</taxon>
        <taxon>Lythraceae</taxon>
        <taxon>Trapa</taxon>
    </lineage>
</organism>
<dbReference type="AlphaFoldDB" id="A0AAN7KX50"/>